<dbReference type="OrthoDB" id="9778690at2"/>
<dbReference type="Pfam" id="PF00698">
    <property type="entry name" value="Acyl_transf_1"/>
    <property type="match status" value="1"/>
</dbReference>
<dbReference type="InterPro" id="IPR057326">
    <property type="entry name" value="KR_dom"/>
</dbReference>
<gene>
    <name evidence="9" type="ORF">CC117_23925</name>
</gene>
<dbReference type="CDD" id="cd00833">
    <property type="entry name" value="PKS"/>
    <property type="match status" value="1"/>
</dbReference>
<protein>
    <submittedName>
        <fullName evidence="9">Beta keto-acyl synthase</fullName>
    </submittedName>
</protein>
<accession>A0A1S1QLA2</accession>
<dbReference type="InterPro" id="IPR049900">
    <property type="entry name" value="PKS_mFAS_DH"/>
</dbReference>
<dbReference type="InterPro" id="IPR016036">
    <property type="entry name" value="Malonyl_transacylase_ACP-bd"/>
</dbReference>
<dbReference type="Proteomes" id="UP000179627">
    <property type="component" value="Unassembled WGS sequence"/>
</dbReference>
<dbReference type="PANTHER" id="PTHR43074:SF1">
    <property type="entry name" value="BETA-KETOACYL SYNTHASE FAMILY PROTEIN-RELATED"/>
    <property type="match status" value="1"/>
</dbReference>
<evidence type="ECO:0000259" key="6">
    <source>
        <dbReference type="PROSITE" id="PS50075"/>
    </source>
</evidence>
<dbReference type="SUPFAM" id="SSF52151">
    <property type="entry name" value="FabD/lysophospholipase-like"/>
    <property type="match status" value="1"/>
</dbReference>
<feature type="region of interest" description="Disordered" evidence="5">
    <location>
        <begin position="1144"/>
        <end position="1182"/>
    </location>
</feature>
<dbReference type="InterPro" id="IPR014043">
    <property type="entry name" value="Acyl_transferase_dom"/>
</dbReference>
<feature type="domain" description="Carrier" evidence="6">
    <location>
        <begin position="1327"/>
        <end position="1411"/>
    </location>
</feature>
<feature type="compositionally biased region" description="Low complexity" evidence="5">
    <location>
        <begin position="1435"/>
        <end position="1448"/>
    </location>
</feature>
<evidence type="ECO:0000256" key="4">
    <source>
        <dbReference type="PROSITE-ProRule" id="PRU01363"/>
    </source>
</evidence>
<evidence type="ECO:0000256" key="1">
    <source>
        <dbReference type="ARBA" id="ARBA00022450"/>
    </source>
</evidence>
<dbReference type="Gene3D" id="3.30.70.250">
    <property type="entry name" value="Malonyl-CoA ACP transacylase, ACP-binding"/>
    <property type="match status" value="1"/>
</dbReference>
<dbReference type="InterPro" id="IPR036291">
    <property type="entry name" value="NAD(P)-bd_dom_sf"/>
</dbReference>
<dbReference type="InterPro" id="IPR013968">
    <property type="entry name" value="PKS_KR"/>
</dbReference>
<evidence type="ECO:0000313" key="9">
    <source>
        <dbReference type="EMBL" id="OHV33084.1"/>
    </source>
</evidence>
<dbReference type="InterPro" id="IPR052568">
    <property type="entry name" value="PKS-FAS_Synthase"/>
</dbReference>
<dbReference type="SUPFAM" id="SSF51735">
    <property type="entry name" value="NAD(P)-binding Rossmann-fold domains"/>
    <property type="match status" value="1"/>
</dbReference>
<evidence type="ECO:0000259" key="7">
    <source>
        <dbReference type="PROSITE" id="PS52004"/>
    </source>
</evidence>
<dbReference type="SMART" id="SM00826">
    <property type="entry name" value="PKS_DH"/>
    <property type="match status" value="1"/>
</dbReference>
<feature type="region of interest" description="N-terminal hotdog fold" evidence="4">
    <location>
        <begin position="2009"/>
        <end position="2141"/>
    </location>
</feature>
<dbReference type="SMART" id="SM00827">
    <property type="entry name" value="PKS_AT"/>
    <property type="match status" value="1"/>
</dbReference>
<dbReference type="Gene3D" id="3.40.47.10">
    <property type="match status" value="1"/>
</dbReference>
<dbReference type="InterPro" id="IPR020807">
    <property type="entry name" value="PKS_DH"/>
</dbReference>
<feature type="domain" description="PKS/mFAS DH" evidence="8">
    <location>
        <begin position="2009"/>
        <end position="2304"/>
    </location>
</feature>
<comment type="caution">
    <text evidence="9">The sequence shown here is derived from an EMBL/GenBank/DDBJ whole genome shotgun (WGS) entry which is preliminary data.</text>
</comment>
<feature type="compositionally biased region" description="Polar residues" evidence="5">
    <location>
        <begin position="1411"/>
        <end position="1432"/>
    </location>
</feature>
<evidence type="ECO:0000256" key="5">
    <source>
        <dbReference type="SAM" id="MobiDB-lite"/>
    </source>
</evidence>
<dbReference type="SUPFAM" id="SSF55048">
    <property type="entry name" value="Probable ACP-binding domain of malonyl-CoA ACP transacylase"/>
    <property type="match status" value="1"/>
</dbReference>
<dbReference type="EMBL" id="MBLM01000135">
    <property type="protein sequence ID" value="OHV33084.1"/>
    <property type="molecule type" value="Genomic_DNA"/>
</dbReference>
<dbReference type="InterPro" id="IPR009081">
    <property type="entry name" value="PP-bd_ACP"/>
</dbReference>
<sequence length="2318" mass="237593">MRESEPPRRLADTPIAIVGMAGLFPHARDAREFWQNIVDARDCIEDVPASRWNIDDYYDADPTRPDHTYSRRGGFVPDVDFDPLEFGLPPNQLEVTSTLQTLSLVVARDLLRDAGAPSSAWYDAESTGVVLGVTGPVPLMHPLAARLTTPVLREVVRACGLTEDDAQAIATRYAEAFAPWEENSFPGLLANVTAGRVANRLGLGGMNSTVDAACAASLSAVRMAIAELVDGRADMMIAGGADTENSIFGYMCFSKTQALSKSDRISPFDEGADGTLIGEGIGMLALRRLADAERDGNRIYAVIRGLGSSSDGRSKSIYAPRAEGQERALRRAYADADCSPASVELFEAHATGTAVGDRTELTALDGVLRAAAGGHTHFAAIGSVKSQIGHTKGAAGTASLMKLALSLYQKTLPPTINVERPAGPLADDATPLYVNTRTRPWIRDPRRPVRRAAASAMGFGGTNFHVVLEEHSALRPAAGMVHRTARAWLWHAEDPAALRAALESGVPPVDGTAAPVPADHARIGFVTAPGDADGADLRRIALGQLTAAPDADEWTHPAGVYYRRRALPDARVGALYAGQGSQYLEMGLDAVLGVPTVAQAVDDANAAFTDDATPLAAVMYPPPVFDPELRQEQESRLRATRYAQPAIGALSAGQYRYLTELGLRCAGHLGHSFGELTALWAAGALDDTAFFRLARARGAAMAPPANPADTADTAASGPEAADPGTMAAVQAGREQIEEILGAFPDVVVCNHNAPDQVVVGGGTQAVAEVLEELARRGMTGRLLPVSAAFHTRHVGHAVDRFAQELDAVGVGVPASPVYANTAGAAYGADPAANRAVLAGQLLAPVDFVAGVEAMRADGCNVFVEFGPKQVLAQLARRILDGQPVVVVSTDGGPLRDGDVALKQAAVQLAVLGLPLADINRYDPASRSGDADEAPARKGMTITLTGAEYIPDSRRALYAAGLTDGFRVSALAAPASVAIAPSAAPSTAAPQPAPAEPAVAAAQAVDGSWGGNGSHAVAPVEAVSEPLLDPAAVTEAVNRHLDLHDRYLDGQLQIAGELVALLRSGTEAALPGWVPTAVEHVKEQSLAAGRTHTRANEVLAALAGLRLPAGPDGLAAGGGTPPGRTEIAPPGPAVPFVPLVPAQTNGNGYRPEAAPPVAGAYGEAGSGPVARSSDAGPAAPTDGVNGAAAANGAAHANGAVSTNGAAGVNGAATVNGATAPAGPGPDAVRAALLSVVADRTGYPAEMIDTTMDLEADLGVDSIKRVQILGALQEHFPTLPAVGPERLADMRTLDHITNHVLTSLTTGAPGIPSTNGTSVITATAPAAGAAVSVSPDAVRAALLGVVADRTGYPAEMIDTTMDLEADLGVDSIKRVQILGALQEHFPTLPAVGPERLADMRTLDHITNHVLTSLTTGAPGIPSTNGSAGGATSTPVEAADTTATGAPAGTGRPDEAPLARQRVELVATAAVDILDASPYGSGPVAVLVDAGGAADDDETLAALRDGLIERGFTIRTLFLPGSAPSAAGTGSEATDLADPFAGWDAAAVEQALDVALGGDGTVDLCLLLLAAPRVDTDSAGPDAAAWAPGIRRLGEAVLVAKHAAGPLARAAARGGRAAFATITRLDGGLGLRGTAPAAQGLLAGVAGVVKTLAREETALFCRALDIDPAHMPAALAQLALTELWDAATDLLEVGVDADGTRWTVRPGPFGAGAHPGAGLAADADEPPAAPVLGPDETVIVTGGGRGVTADCVRALAARVPAHFVLLGRTEADADPDWADGIPDAGLLAAAAADLAARAGTGGGRPTPRQAEAARRDVLARREIRDTLAALEAAGASATYLSVDIADQAAVATALAPYRGVASALVHGAGALADSALTAKTPDAVRRVLTPKLTGLRNVLEALGDGPGSPLRHLVLFTSVAGLMGNPGQADYAAANEALGRLAAGWKQAEPARHVTAIDWGAWDGGMVDADLRELFRSRGVALIDRAAGAQAFADQFTPPRDGDVRVLIGSAEALTGAAGSRPATALVTRRDLTELAADPVILHHQVGGFPVLPATFAIGWLVNAAERTHPGRTVVEVRNFDVHKGVVFDGTGELTLRLHAAAAEPEPDPSGDGDRLVVRASVRSPGARPVGLSRYAATLVLAPKLPAPAQVEDWPRLDAVWSAPGEDGLAIYTGGTLFHGPLLRGIRRILDRGANSVLLECQLPAAPVAHGAFAGAAHDPALADLLLHGPSVLGRWLTGQACLPLAVGRIDYRAPLPAGEPFAVVVDEAKVSDTGVVSRVTAVGRDGRILVRLHDVAMVGTPDMAAKFAEGAARWQQEVTA</sequence>
<organism evidence="9 10">
    <name type="scientific">Parafrankia colletiae</name>
    <dbReference type="NCBI Taxonomy" id="573497"/>
    <lineage>
        <taxon>Bacteria</taxon>
        <taxon>Bacillati</taxon>
        <taxon>Actinomycetota</taxon>
        <taxon>Actinomycetes</taxon>
        <taxon>Frankiales</taxon>
        <taxon>Frankiaceae</taxon>
        <taxon>Parafrankia</taxon>
    </lineage>
</organism>
<dbReference type="PROSITE" id="PS50075">
    <property type="entry name" value="CARRIER"/>
    <property type="match status" value="1"/>
</dbReference>
<feature type="active site" description="Proton donor; for dehydratase activity" evidence="4">
    <location>
        <position position="2221"/>
    </location>
</feature>
<evidence type="ECO:0000259" key="8">
    <source>
        <dbReference type="PROSITE" id="PS52019"/>
    </source>
</evidence>
<dbReference type="Gene3D" id="3.40.366.10">
    <property type="entry name" value="Malonyl-Coenzyme A Acyl Carrier Protein, domain 2"/>
    <property type="match status" value="1"/>
</dbReference>
<dbReference type="Pfam" id="PF14765">
    <property type="entry name" value="PS-DH"/>
    <property type="match status" value="1"/>
</dbReference>
<dbReference type="Pfam" id="PF00550">
    <property type="entry name" value="PP-binding"/>
    <property type="match status" value="2"/>
</dbReference>
<dbReference type="Gene3D" id="3.40.50.720">
    <property type="entry name" value="NAD(P)-binding Rossmann-like Domain"/>
    <property type="match status" value="1"/>
</dbReference>
<keyword evidence="2" id="KW-0597">Phosphoprotein</keyword>
<feature type="region of interest" description="Disordered" evidence="5">
    <location>
        <begin position="701"/>
        <end position="723"/>
    </location>
</feature>
<dbReference type="SMART" id="SM00822">
    <property type="entry name" value="PKS_KR"/>
    <property type="match status" value="1"/>
</dbReference>
<dbReference type="PROSITE" id="PS52019">
    <property type="entry name" value="PKS_MFAS_DH"/>
    <property type="match status" value="1"/>
</dbReference>
<dbReference type="SMART" id="SM00825">
    <property type="entry name" value="PKS_KS"/>
    <property type="match status" value="1"/>
</dbReference>
<evidence type="ECO:0000313" key="10">
    <source>
        <dbReference type="Proteomes" id="UP000179627"/>
    </source>
</evidence>
<name>A0A1S1QLA2_9ACTN</name>
<dbReference type="GO" id="GO:0006633">
    <property type="term" value="P:fatty acid biosynthetic process"/>
    <property type="evidence" value="ECO:0007669"/>
    <property type="project" value="InterPro"/>
</dbReference>
<dbReference type="PANTHER" id="PTHR43074">
    <property type="entry name" value="OMEGA-3 POLYUNSATURATED FATTY ACID SYNTHASE PFAB-RELATED"/>
    <property type="match status" value="1"/>
</dbReference>
<dbReference type="GO" id="GO:0004315">
    <property type="term" value="F:3-oxoacyl-[acyl-carrier-protein] synthase activity"/>
    <property type="evidence" value="ECO:0007669"/>
    <property type="project" value="InterPro"/>
</dbReference>
<dbReference type="InterPro" id="IPR014030">
    <property type="entry name" value="Ketoacyl_synth_N"/>
</dbReference>
<feature type="compositionally biased region" description="Low complexity" evidence="5">
    <location>
        <begin position="701"/>
        <end position="715"/>
    </location>
</feature>
<keyword evidence="3" id="KW-0808">Transferase</keyword>
<dbReference type="InterPro" id="IPR016035">
    <property type="entry name" value="Acyl_Trfase/lysoPLipase"/>
</dbReference>
<dbReference type="PROSITE" id="PS52004">
    <property type="entry name" value="KS3_2"/>
    <property type="match status" value="1"/>
</dbReference>
<dbReference type="Gene3D" id="3.10.129.110">
    <property type="entry name" value="Polyketide synthase dehydratase"/>
    <property type="match status" value="1"/>
</dbReference>
<feature type="region of interest" description="C-terminal hotdog fold" evidence="4">
    <location>
        <begin position="2159"/>
        <end position="2304"/>
    </location>
</feature>
<dbReference type="InterPro" id="IPR014031">
    <property type="entry name" value="Ketoacyl_synth_C"/>
</dbReference>
<keyword evidence="10" id="KW-1185">Reference proteome</keyword>
<dbReference type="InterPro" id="IPR001227">
    <property type="entry name" value="Ac_transferase_dom_sf"/>
</dbReference>
<dbReference type="InterPro" id="IPR020841">
    <property type="entry name" value="PKS_Beta-ketoAc_synthase_dom"/>
</dbReference>
<dbReference type="Gene3D" id="1.10.1200.10">
    <property type="entry name" value="ACP-like"/>
    <property type="match status" value="2"/>
</dbReference>
<reference evidence="10" key="1">
    <citation type="submission" date="2016-07" db="EMBL/GenBank/DDBJ databases">
        <title>Sequence Frankia sp. strain CcI1.17.</title>
        <authorList>
            <person name="Ghodhbane-Gtari F."/>
            <person name="Swanson E."/>
            <person name="Gueddou A."/>
            <person name="Morris K."/>
            <person name="Hezbri K."/>
            <person name="Ktari A."/>
            <person name="Nouioui I."/>
            <person name="Abebe-Akele F."/>
            <person name="Simpson S."/>
            <person name="Thomas K."/>
            <person name="Gtari M."/>
            <person name="Tisa L.S."/>
            <person name="Hurst S."/>
        </authorList>
    </citation>
    <scope>NUCLEOTIDE SEQUENCE [LARGE SCALE GENOMIC DNA]</scope>
    <source>
        <strain evidence="10">Cc1.17</strain>
    </source>
</reference>
<proteinExistence type="predicted"/>
<dbReference type="Pfam" id="PF02801">
    <property type="entry name" value="Ketoacyl-synt_C"/>
    <property type="match status" value="1"/>
</dbReference>
<feature type="region of interest" description="Disordered" evidence="5">
    <location>
        <begin position="1411"/>
        <end position="1451"/>
    </location>
</feature>
<dbReference type="InterPro" id="IPR016039">
    <property type="entry name" value="Thiolase-like"/>
</dbReference>
<dbReference type="SUPFAM" id="SSF53901">
    <property type="entry name" value="Thiolase-like"/>
    <property type="match status" value="1"/>
</dbReference>
<dbReference type="SUPFAM" id="SSF47336">
    <property type="entry name" value="ACP-like"/>
    <property type="match status" value="2"/>
</dbReference>
<feature type="active site" description="Proton acceptor; for dehydratase activity" evidence="4">
    <location>
        <position position="2041"/>
    </location>
</feature>
<evidence type="ECO:0000256" key="2">
    <source>
        <dbReference type="ARBA" id="ARBA00022553"/>
    </source>
</evidence>
<dbReference type="Pfam" id="PF08659">
    <property type="entry name" value="KR"/>
    <property type="match status" value="1"/>
</dbReference>
<feature type="domain" description="Ketosynthase family 3 (KS3)" evidence="7">
    <location>
        <begin position="12"/>
        <end position="470"/>
    </location>
</feature>
<keyword evidence="1" id="KW-0596">Phosphopantetheine</keyword>
<dbReference type="InterPro" id="IPR042104">
    <property type="entry name" value="PKS_dehydratase_sf"/>
</dbReference>
<evidence type="ECO:0000256" key="3">
    <source>
        <dbReference type="ARBA" id="ARBA00022679"/>
    </source>
</evidence>
<dbReference type="InterPro" id="IPR018201">
    <property type="entry name" value="Ketoacyl_synth_AS"/>
</dbReference>
<dbReference type="Pfam" id="PF00109">
    <property type="entry name" value="ketoacyl-synt"/>
    <property type="match status" value="1"/>
</dbReference>
<dbReference type="PROSITE" id="PS00606">
    <property type="entry name" value="KS3_1"/>
    <property type="match status" value="1"/>
</dbReference>
<dbReference type="InterPro" id="IPR049551">
    <property type="entry name" value="PKS_DH_C"/>
</dbReference>
<dbReference type="InterPro" id="IPR036736">
    <property type="entry name" value="ACP-like_sf"/>
</dbReference>